<name>A0ABQ5SD36_9CHLO</name>
<gene>
    <name evidence="11" type="ORF">VaNZ11_012068</name>
</gene>
<accession>A0ABQ5SD36</accession>
<dbReference type="InterPro" id="IPR044712">
    <property type="entry name" value="SLC25A32-like"/>
</dbReference>
<comment type="similarity">
    <text evidence="2 9">Belongs to the mitochondrial carrier (TC 2.A.29) family.</text>
</comment>
<dbReference type="SUPFAM" id="SSF103506">
    <property type="entry name" value="Mitochondrial carrier"/>
    <property type="match status" value="1"/>
</dbReference>
<feature type="repeat" description="Solcar" evidence="8">
    <location>
        <begin position="298"/>
        <end position="392"/>
    </location>
</feature>
<comment type="caution">
    <text evidence="11">The sequence shown here is derived from an EMBL/GenBank/DDBJ whole genome shotgun (WGS) entry which is preliminary data.</text>
</comment>
<protein>
    <submittedName>
        <fullName evidence="11">Uncharacterized protein</fullName>
    </submittedName>
</protein>
<feature type="repeat" description="Solcar" evidence="8">
    <location>
        <begin position="132"/>
        <end position="218"/>
    </location>
</feature>
<dbReference type="PROSITE" id="PS50920">
    <property type="entry name" value="SOLCAR"/>
    <property type="match status" value="3"/>
</dbReference>
<dbReference type="Gene3D" id="1.50.40.10">
    <property type="entry name" value="Mitochondrial carrier domain"/>
    <property type="match status" value="2"/>
</dbReference>
<feature type="region of interest" description="Disordered" evidence="10">
    <location>
        <begin position="244"/>
        <end position="293"/>
    </location>
</feature>
<keyword evidence="6" id="KW-1133">Transmembrane helix</keyword>
<evidence type="ECO:0000256" key="4">
    <source>
        <dbReference type="ARBA" id="ARBA00022692"/>
    </source>
</evidence>
<feature type="compositionally biased region" description="Basic and acidic residues" evidence="10">
    <location>
        <begin position="252"/>
        <end position="263"/>
    </location>
</feature>
<dbReference type="EMBL" id="BSDZ01000079">
    <property type="protein sequence ID" value="GLI67815.1"/>
    <property type="molecule type" value="Genomic_DNA"/>
</dbReference>
<evidence type="ECO:0000256" key="8">
    <source>
        <dbReference type="PROSITE-ProRule" id="PRU00282"/>
    </source>
</evidence>
<dbReference type="Pfam" id="PF00153">
    <property type="entry name" value="Mito_carr"/>
    <property type="match status" value="3"/>
</dbReference>
<evidence type="ECO:0000256" key="7">
    <source>
        <dbReference type="ARBA" id="ARBA00023136"/>
    </source>
</evidence>
<proteinExistence type="inferred from homology"/>
<evidence type="ECO:0000256" key="10">
    <source>
        <dbReference type="SAM" id="MobiDB-lite"/>
    </source>
</evidence>
<evidence type="ECO:0000256" key="1">
    <source>
        <dbReference type="ARBA" id="ARBA00004141"/>
    </source>
</evidence>
<comment type="subcellular location">
    <subcellularLocation>
        <location evidence="1">Membrane</location>
        <topology evidence="1">Multi-pass membrane protein</topology>
    </subcellularLocation>
</comment>
<feature type="repeat" description="Solcar" evidence="8">
    <location>
        <begin position="7"/>
        <end position="113"/>
    </location>
</feature>
<feature type="compositionally biased region" description="Low complexity" evidence="10">
    <location>
        <begin position="270"/>
        <end position="289"/>
    </location>
</feature>
<evidence type="ECO:0000256" key="6">
    <source>
        <dbReference type="ARBA" id="ARBA00022989"/>
    </source>
</evidence>
<dbReference type="Proteomes" id="UP001165090">
    <property type="component" value="Unassembled WGS sequence"/>
</dbReference>
<evidence type="ECO:0000256" key="2">
    <source>
        <dbReference type="ARBA" id="ARBA00006375"/>
    </source>
</evidence>
<keyword evidence="7 8" id="KW-0472">Membrane</keyword>
<evidence type="ECO:0000256" key="5">
    <source>
        <dbReference type="ARBA" id="ARBA00022737"/>
    </source>
</evidence>
<reference evidence="11 12" key="1">
    <citation type="journal article" date="2023" name="IScience">
        <title>Expanded male sex-determining region conserved during the evolution of homothallism in the green alga Volvox.</title>
        <authorList>
            <person name="Yamamoto K."/>
            <person name="Matsuzaki R."/>
            <person name="Mahakham W."/>
            <person name="Heman W."/>
            <person name="Sekimoto H."/>
            <person name="Kawachi M."/>
            <person name="Minakuchi Y."/>
            <person name="Toyoda A."/>
            <person name="Nozaki H."/>
        </authorList>
    </citation>
    <scope>NUCLEOTIDE SEQUENCE [LARGE SCALE GENOMIC DNA]</scope>
    <source>
        <strain evidence="11 12">NIES-4468</strain>
    </source>
</reference>
<evidence type="ECO:0000313" key="11">
    <source>
        <dbReference type="EMBL" id="GLI67815.1"/>
    </source>
</evidence>
<evidence type="ECO:0000256" key="3">
    <source>
        <dbReference type="ARBA" id="ARBA00022448"/>
    </source>
</evidence>
<evidence type="ECO:0000313" key="12">
    <source>
        <dbReference type="Proteomes" id="UP001165090"/>
    </source>
</evidence>
<keyword evidence="12" id="KW-1185">Reference proteome</keyword>
<dbReference type="InterPro" id="IPR023395">
    <property type="entry name" value="MCP_dom_sf"/>
</dbReference>
<dbReference type="InterPro" id="IPR018108">
    <property type="entry name" value="MCP_transmembrane"/>
</dbReference>
<keyword evidence="3 9" id="KW-0813">Transport</keyword>
<keyword evidence="5" id="KW-0677">Repeat</keyword>
<sequence>MSGGAVSNAVVEGCSGALGSVIALLATYPLKTIYTLQALSTGGSSVSEAEADVSSRLLAVARFLKQYKVCNRQVLLYVHKILSTLYAGLGPNVVESALSSGVYFFFYSKLREQAVILSKRGCSAAGNRSKDIGVIASLLVATTAGALNQLITMPASVVATRIQGHRSLTKRPPTTWETIASVFREDGLAGFWKGLLPSMILLANPAVQYMLFEKIKALLKYWKAQRLAQAEKMSDEAAAAAAATAASAQQQHDQKELPRRCSADSDEAMEAATAASKAAAGQRQAAGRAPPSSGSVELSAGEVFLAGALAKIGATVATYPLIVVKARLQASSSAASNSSGGTAYRASTWGVVADTARHEGMGGFFKGLRAKILQTALNAALMLMLKEQLHGVTKTALTCLTSGPAGAAPAPAAAG</sequence>
<evidence type="ECO:0000256" key="9">
    <source>
        <dbReference type="RuleBase" id="RU000488"/>
    </source>
</evidence>
<keyword evidence="4 8" id="KW-0812">Transmembrane</keyword>
<organism evidence="11 12">
    <name type="scientific">Volvox africanus</name>
    <dbReference type="NCBI Taxonomy" id="51714"/>
    <lineage>
        <taxon>Eukaryota</taxon>
        <taxon>Viridiplantae</taxon>
        <taxon>Chlorophyta</taxon>
        <taxon>core chlorophytes</taxon>
        <taxon>Chlorophyceae</taxon>
        <taxon>CS clade</taxon>
        <taxon>Chlamydomonadales</taxon>
        <taxon>Volvocaceae</taxon>
        <taxon>Volvox</taxon>
    </lineage>
</organism>
<dbReference type="PANTHER" id="PTHR45683">
    <property type="entry name" value="MITOCHONDRIAL NICOTINAMIDE ADENINE DINUCLEOTIDE TRANSPORTER 1-RELATED-RELATED"/>
    <property type="match status" value="1"/>
</dbReference>